<dbReference type="InterPro" id="IPR037138">
    <property type="entry name" value="His_deacetylse_dom_sf"/>
</dbReference>
<evidence type="ECO:0000313" key="4">
    <source>
        <dbReference type="EMBL" id="QDQ43318.1"/>
    </source>
</evidence>
<dbReference type="Pfam" id="PF00850">
    <property type="entry name" value="Hist_deacetyl"/>
    <property type="match status" value="1"/>
</dbReference>
<dbReference type="Proteomes" id="UP000315925">
    <property type="component" value="Chromosome"/>
</dbReference>
<dbReference type="OrthoDB" id="9808367at2"/>
<dbReference type="Gene3D" id="3.40.800.20">
    <property type="entry name" value="Histone deacetylase domain"/>
    <property type="match status" value="1"/>
</dbReference>
<dbReference type="Proteomes" id="UP000031594">
    <property type="component" value="Unassembled WGS sequence"/>
</dbReference>
<dbReference type="RefSeq" id="WP_039721465.1">
    <property type="nucleotide sequence ID" value="NZ_CP037899.1"/>
</dbReference>
<reference evidence="4" key="2">
    <citation type="journal article" date="2019" name="BMC Genomics">
        <title>Complete genome sequence analysis of the thermoacidophilic verrucomicrobial methanotroph 'Candidatus Methylacidiphilum kamchatkense' strain Kam1 and comparison with its closest relatives.</title>
        <authorList>
            <person name="Kruse T."/>
            <person name="Ratnadevi C.M."/>
            <person name="Erikstad H.A."/>
            <person name="Birkeland N.K."/>
        </authorList>
    </citation>
    <scope>NUCLEOTIDE SEQUENCE</scope>
    <source>
        <strain evidence="4">Kam1</strain>
    </source>
</reference>
<dbReference type="EMBL" id="CP037899">
    <property type="protein sequence ID" value="QDQ43318.1"/>
    <property type="molecule type" value="Genomic_DNA"/>
</dbReference>
<dbReference type="InterPro" id="IPR000286">
    <property type="entry name" value="HDACs"/>
</dbReference>
<evidence type="ECO:0000313" key="6">
    <source>
        <dbReference type="Proteomes" id="UP000315925"/>
    </source>
</evidence>
<dbReference type="SUPFAM" id="SSF52768">
    <property type="entry name" value="Arginase/deacetylase"/>
    <property type="match status" value="1"/>
</dbReference>
<organism evidence="4 6">
    <name type="scientific">Methylacidiphilum kamchatkense Kam1</name>
    <dbReference type="NCBI Taxonomy" id="1202785"/>
    <lineage>
        <taxon>Bacteria</taxon>
        <taxon>Pseudomonadati</taxon>
        <taxon>Verrucomicrobiota</taxon>
        <taxon>Methylacidiphilae</taxon>
        <taxon>Methylacidiphilales</taxon>
        <taxon>Methylacidiphilaceae</taxon>
        <taxon>Methylacidiphilum (ex Ratnadevi et al. 2023)</taxon>
    </lineage>
</organism>
<sequence>MDLKTAIITSEKFALHAPPSGHPDAPTRISSVLPKLKDAFGDSLLWIEPSPASLDWVLSVHTPEYVEKVKKTQIGPMVLLDWGDTFAHGPSFEVALLAVGAALEAVDKVITKQIKNAFCLVRPPGHHALPNSAMGFCIFNTVGIAARYAIKNYGIKRILILDWDVHHGNGTQDIFYEDPQVYFISLHQFPYYPGTGKASEIGKGAGEGYTMNICMHRGATDKEYEEAFHAKVLPAIDKYKPEIIFVSAGFDAHKDDPLGEICLTEQGYETMTQLLKNAAQKHCEGKIISVLEGGYNTESLYNSIKSHLKVLSSP</sequence>
<evidence type="ECO:0000313" key="3">
    <source>
        <dbReference type="EMBL" id="KIE58501.1"/>
    </source>
</evidence>
<evidence type="ECO:0000313" key="5">
    <source>
        <dbReference type="Proteomes" id="UP000031594"/>
    </source>
</evidence>
<feature type="domain" description="Histone deacetylase" evidence="2">
    <location>
        <begin position="22"/>
        <end position="311"/>
    </location>
</feature>
<dbReference type="PRINTS" id="PR01270">
    <property type="entry name" value="HDASUPER"/>
</dbReference>
<dbReference type="CDD" id="cd09992">
    <property type="entry name" value="HDAC_classII"/>
    <property type="match status" value="1"/>
</dbReference>
<reference evidence="3 5" key="1">
    <citation type="submission" date="2014-08" db="EMBL/GenBank/DDBJ databases">
        <title>Methylacidiphilum kamchatkense strain Kam1 draft genome sequence.</title>
        <authorList>
            <person name="Birkeland N.-K."/>
            <person name="Erikstad H.A."/>
        </authorList>
    </citation>
    <scope>NUCLEOTIDE SEQUENCE [LARGE SCALE GENOMIC DNA]</scope>
    <source>
        <strain evidence="3 5">Kam1</strain>
    </source>
</reference>
<dbReference type="AlphaFoldDB" id="A0A0C1RU35"/>
<protein>
    <submittedName>
        <fullName evidence="4">Acetoin utilization deacetylase AcuC-like enzyme</fullName>
    </submittedName>
    <submittedName>
        <fullName evidence="3">Histone deacetylase</fullName>
    </submittedName>
</protein>
<dbReference type="STRING" id="1202785.A946_06320"/>
<evidence type="ECO:0000259" key="2">
    <source>
        <dbReference type="Pfam" id="PF00850"/>
    </source>
</evidence>
<dbReference type="PANTHER" id="PTHR10625">
    <property type="entry name" value="HISTONE DEACETYLASE HDAC1-RELATED"/>
    <property type="match status" value="1"/>
</dbReference>
<gene>
    <name evidence="3" type="ORF">A946_06320</name>
    <name evidence="4" type="ORF">kam1_2110</name>
</gene>
<dbReference type="GO" id="GO:0040029">
    <property type="term" value="P:epigenetic regulation of gene expression"/>
    <property type="evidence" value="ECO:0007669"/>
    <property type="project" value="TreeGrafter"/>
</dbReference>
<reference evidence="6" key="3">
    <citation type="submission" date="2019-03" db="EMBL/GenBank/DDBJ databases">
        <title>Complete genome of Methylacidiphilum kamchatkense Kam1.</title>
        <authorList>
            <person name="Kruse T."/>
            <person name="Murarilal Ratnadevi C."/>
            <person name="Erikstad H.-A."/>
            <person name="Birkeland N.-K."/>
        </authorList>
    </citation>
    <scope>NUCLEOTIDE SEQUENCE [LARGE SCALE GENOMIC DNA]</scope>
    <source>
        <strain evidence="6">kam1</strain>
    </source>
</reference>
<comment type="similarity">
    <text evidence="1">Belongs to the histone deacetylase family.</text>
</comment>
<dbReference type="PANTHER" id="PTHR10625:SF10">
    <property type="entry name" value="HISTONE DEACETYLASE HDAC1"/>
    <property type="match status" value="1"/>
</dbReference>
<dbReference type="InterPro" id="IPR023801">
    <property type="entry name" value="His_deacetylse_dom"/>
</dbReference>
<accession>A0A0C1RU35</accession>
<dbReference type="EMBL" id="JQNX01000004">
    <property type="protein sequence ID" value="KIE58501.1"/>
    <property type="molecule type" value="Genomic_DNA"/>
</dbReference>
<dbReference type="InterPro" id="IPR023696">
    <property type="entry name" value="Ureohydrolase_dom_sf"/>
</dbReference>
<evidence type="ECO:0000256" key="1">
    <source>
        <dbReference type="ARBA" id="ARBA00005947"/>
    </source>
</evidence>
<proteinExistence type="inferred from homology"/>
<name>A0A0C1RU35_9BACT</name>
<dbReference type="GO" id="GO:0004407">
    <property type="term" value="F:histone deacetylase activity"/>
    <property type="evidence" value="ECO:0007669"/>
    <property type="project" value="TreeGrafter"/>
</dbReference>
<keyword evidence="5" id="KW-1185">Reference proteome</keyword>
<dbReference type="KEGG" id="mkc:kam1_2110"/>